<organism evidence="1 2">
    <name type="scientific">Bifidobacterium adolescentis</name>
    <dbReference type="NCBI Taxonomy" id="1680"/>
    <lineage>
        <taxon>Bacteria</taxon>
        <taxon>Bacillati</taxon>
        <taxon>Actinomycetota</taxon>
        <taxon>Actinomycetes</taxon>
        <taxon>Bifidobacteriales</taxon>
        <taxon>Bifidobacteriaceae</taxon>
        <taxon>Bifidobacterium</taxon>
    </lineage>
</organism>
<protein>
    <submittedName>
        <fullName evidence="1">Uncharacterized protein</fullName>
    </submittedName>
</protein>
<comment type="caution">
    <text evidence="1">The sequence shown here is derived from an EMBL/GenBank/DDBJ whole genome shotgun (WGS) entry which is preliminary data.</text>
</comment>
<sequence>MGIHANAIWEPAETDGRADLPVDGTGMVCHLTMTVPAASDASMTVAGNQIGMTLTLTPDQMTRMGKFLTDQSRHATKYLRRCMNPDGLDGIEPGSCIVIPFDVEEARE</sequence>
<proteinExistence type="predicted"/>
<accession>A0AAX1TYR7</accession>
<evidence type="ECO:0000313" key="2">
    <source>
        <dbReference type="Proteomes" id="UP000284589"/>
    </source>
</evidence>
<dbReference type="Proteomes" id="UP000284589">
    <property type="component" value="Unassembled WGS sequence"/>
</dbReference>
<dbReference type="AlphaFoldDB" id="A0AAX1TYR7"/>
<evidence type="ECO:0000313" key="1">
    <source>
        <dbReference type="EMBL" id="RHJ18807.1"/>
    </source>
</evidence>
<dbReference type="RefSeq" id="WP_118278543.1">
    <property type="nucleotide sequence ID" value="NZ_QRLL01000032.1"/>
</dbReference>
<name>A0AAX1TYR7_BIFAD</name>
<reference evidence="1 2" key="1">
    <citation type="submission" date="2018-08" db="EMBL/GenBank/DDBJ databases">
        <title>A genome reference for cultivated species of the human gut microbiota.</title>
        <authorList>
            <person name="Zou Y."/>
            <person name="Xue W."/>
            <person name="Luo G."/>
        </authorList>
    </citation>
    <scope>NUCLEOTIDE SEQUENCE [LARGE SCALE GENOMIC DNA]</scope>
    <source>
        <strain evidence="1 2">AM12-20</strain>
    </source>
</reference>
<gene>
    <name evidence="1" type="ORF">DW139_04360</name>
</gene>
<dbReference type="EMBL" id="QRLP01000002">
    <property type="protein sequence ID" value="RHJ18807.1"/>
    <property type="molecule type" value="Genomic_DNA"/>
</dbReference>